<dbReference type="GO" id="GO:0006886">
    <property type="term" value="P:intracellular protein transport"/>
    <property type="evidence" value="ECO:0007669"/>
    <property type="project" value="TreeGrafter"/>
</dbReference>
<dbReference type="AlphaFoldDB" id="A0A6J2WQ26"/>
<dbReference type="PANTHER" id="PTHR46467">
    <property type="entry name" value="TETHER CONTAINING UBX DOMAIN FOR GLUT4"/>
    <property type="match status" value="1"/>
</dbReference>
<dbReference type="CDD" id="cd16118">
    <property type="entry name" value="UBX2_UBXN9"/>
    <property type="match status" value="1"/>
</dbReference>
<feature type="compositionally biased region" description="Polar residues" evidence="1">
    <location>
        <begin position="310"/>
        <end position="328"/>
    </location>
</feature>
<organism evidence="3 4">
    <name type="scientific">Chanos chanos</name>
    <name type="common">Milkfish</name>
    <name type="synonym">Mugil chanos</name>
    <dbReference type="NCBI Taxonomy" id="29144"/>
    <lineage>
        <taxon>Eukaryota</taxon>
        <taxon>Metazoa</taxon>
        <taxon>Chordata</taxon>
        <taxon>Craniata</taxon>
        <taxon>Vertebrata</taxon>
        <taxon>Euteleostomi</taxon>
        <taxon>Actinopterygii</taxon>
        <taxon>Neopterygii</taxon>
        <taxon>Teleostei</taxon>
        <taxon>Ostariophysi</taxon>
        <taxon>Gonorynchiformes</taxon>
        <taxon>Chanidae</taxon>
        <taxon>Chanos</taxon>
    </lineage>
</organism>
<dbReference type="GO" id="GO:0005634">
    <property type="term" value="C:nucleus"/>
    <property type="evidence" value="ECO:0007669"/>
    <property type="project" value="TreeGrafter"/>
</dbReference>
<dbReference type="SUPFAM" id="SSF54236">
    <property type="entry name" value="Ubiquitin-like"/>
    <property type="match status" value="1"/>
</dbReference>
<gene>
    <name evidence="4" type="primary">LOC115826010</name>
</gene>
<dbReference type="OrthoDB" id="440781at2759"/>
<evidence type="ECO:0000313" key="4">
    <source>
        <dbReference type="RefSeq" id="XP_030645556.1"/>
    </source>
</evidence>
<dbReference type="InParanoid" id="A0A6J2WQ26"/>
<dbReference type="Pfam" id="PF00789">
    <property type="entry name" value="UBX"/>
    <property type="match status" value="1"/>
</dbReference>
<protein>
    <submittedName>
        <fullName evidence="4">Tether containing UBX domain for GLUT4-like</fullName>
    </submittedName>
</protein>
<sequence length="369" mass="41296">MAPKKRTKRGQSAHKSLEETSGSPKAQETLTPGTSSFVPFSGTGHRLGDTTGQSNNQELNSKPFSSSASRATGPSRPKRIKVSPDSQHPTRSNEDLDVQREAEFLEPVEREPLVYHMDSWETQRSHSGDLTEDFFELTVDDVRKRFAQLQADSRVLEETPLLTAALRETYMVRRMQRYPKVVIRIQFPDRHVLQGFFRPLETVGNLREFVKSHLSNPQLEFYLFTAPKRTRLIDPSTTLFEANLFPTALLYFTSDEKTDCYLKSQWVNSAVSVLEANQAVASCMPRSPTPSSTSLVPEESFPLPAASRVPANQQSTADGQPQPQTKSQAPKAVRGDPSRVPKWLKLPAATAVIRLRSAMSSKLRQQIGD</sequence>
<feature type="compositionally biased region" description="Polar residues" evidence="1">
    <location>
        <begin position="50"/>
        <end position="72"/>
    </location>
</feature>
<keyword evidence="3" id="KW-1185">Reference proteome</keyword>
<dbReference type="GO" id="GO:0005737">
    <property type="term" value="C:cytoplasm"/>
    <property type="evidence" value="ECO:0007669"/>
    <property type="project" value="TreeGrafter"/>
</dbReference>
<evidence type="ECO:0000256" key="1">
    <source>
        <dbReference type="SAM" id="MobiDB-lite"/>
    </source>
</evidence>
<accession>A0A6J2WQ26</accession>
<feature type="domain" description="UBX" evidence="2">
    <location>
        <begin position="176"/>
        <end position="252"/>
    </location>
</feature>
<dbReference type="RefSeq" id="XP_030645556.1">
    <property type="nucleotide sequence ID" value="XM_030789696.1"/>
</dbReference>
<dbReference type="GO" id="GO:0042593">
    <property type="term" value="P:glucose homeostasis"/>
    <property type="evidence" value="ECO:0007669"/>
    <property type="project" value="TreeGrafter"/>
</dbReference>
<dbReference type="PROSITE" id="PS50033">
    <property type="entry name" value="UBX"/>
    <property type="match status" value="1"/>
</dbReference>
<reference evidence="4" key="1">
    <citation type="submission" date="2025-08" db="UniProtKB">
        <authorList>
            <consortium name="RefSeq"/>
        </authorList>
    </citation>
    <scope>IDENTIFICATION</scope>
</reference>
<evidence type="ECO:0000313" key="3">
    <source>
        <dbReference type="Proteomes" id="UP000504632"/>
    </source>
</evidence>
<proteinExistence type="predicted"/>
<feature type="region of interest" description="Disordered" evidence="1">
    <location>
        <begin position="307"/>
        <end position="341"/>
    </location>
</feature>
<dbReference type="GeneID" id="115826010"/>
<evidence type="ECO:0000259" key="2">
    <source>
        <dbReference type="PROSITE" id="PS50033"/>
    </source>
</evidence>
<name>A0A6J2WQ26_CHACN</name>
<dbReference type="InterPro" id="IPR029071">
    <property type="entry name" value="Ubiquitin-like_domsf"/>
</dbReference>
<feature type="compositionally biased region" description="Polar residues" evidence="1">
    <location>
        <begin position="19"/>
        <end position="38"/>
    </location>
</feature>
<feature type="compositionally biased region" description="Basic residues" evidence="1">
    <location>
        <begin position="1"/>
        <end position="12"/>
    </location>
</feature>
<dbReference type="Gene3D" id="3.10.20.90">
    <property type="entry name" value="Phosphatidylinositol 3-kinase Catalytic Subunit, Chain A, domain 1"/>
    <property type="match status" value="1"/>
</dbReference>
<dbReference type="GO" id="GO:0012506">
    <property type="term" value="C:vesicle membrane"/>
    <property type="evidence" value="ECO:0007669"/>
    <property type="project" value="TreeGrafter"/>
</dbReference>
<feature type="region of interest" description="Disordered" evidence="1">
    <location>
        <begin position="1"/>
        <end position="100"/>
    </location>
</feature>
<dbReference type="InterPro" id="IPR001012">
    <property type="entry name" value="UBX_dom"/>
</dbReference>
<dbReference type="Proteomes" id="UP000504632">
    <property type="component" value="Chromosome 13"/>
</dbReference>
<dbReference type="PANTHER" id="PTHR46467:SF1">
    <property type="entry name" value="TETHER CONTAINING UBX DOMAIN FOR GLUT4"/>
    <property type="match status" value="1"/>
</dbReference>
<feature type="compositionally biased region" description="Basic and acidic residues" evidence="1">
    <location>
        <begin position="91"/>
        <end position="100"/>
    </location>
</feature>